<proteinExistence type="predicted"/>
<keyword evidence="3" id="KW-1185">Reference proteome</keyword>
<dbReference type="Pfam" id="PF13689">
    <property type="entry name" value="DUF4154"/>
    <property type="match status" value="1"/>
</dbReference>
<name>A0A2G8T9S1_9BURK</name>
<evidence type="ECO:0000313" key="3">
    <source>
        <dbReference type="Proteomes" id="UP000230390"/>
    </source>
</evidence>
<gene>
    <name evidence="2" type="ORF">CR105_22985</name>
</gene>
<evidence type="ECO:0000313" key="2">
    <source>
        <dbReference type="EMBL" id="PIL42713.1"/>
    </source>
</evidence>
<keyword evidence="1" id="KW-0472">Membrane</keyword>
<protein>
    <recommendedName>
        <fullName evidence="4">DUF4154 domain-containing protein</fullName>
    </recommendedName>
</protein>
<evidence type="ECO:0008006" key="4">
    <source>
        <dbReference type="Google" id="ProtNLM"/>
    </source>
</evidence>
<keyword evidence="1" id="KW-0812">Transmembrane</keyword>
<sequence>MKWTCGGCGRCGPTPRFHWSARTCCTSRTPSSAANRAAASSSAASCSNCPSVSDDMTISLPLGLHWSSLCAAPSRRRAGRLPALLAMALSCVLLVFVCYSAVGAQSGAAEVNLERNVKAAFLYKFLGYVDYPEAAVPAAGEPLVIAVVGADAVAEELARISAGRSMHGRAVAVRKLRAGEAPGRVHMLFIGDGDAGEVDKALAAVRHAPVLTVTETGRNVRQDSVINFRVVDERVRFEVSLDAAEKNHLKLSSRLLAVAYKVQRGGR</sequence>
<dbReference type="InterPro" id="IPR025293">
    <property type="entry name" value="YfiR/HmsC-like"/>
</dbReference>
<evidence type="ECO:0000256" key="1">
    <source>
        <dbReference type="SAM" id="Phobius"/>
    </source>
</evidence>
<dbReference type="Proteomes" id="UP000230390">
    <property type="component" value="Unassembled WGS sequence"/>
</dbReference>
<organism evidence="2 3">
    <name type="scientific">Massilia eurypsychrophila</name>
    <dbReference type="NCBI Taxonomy" id="1485217"/>
    <lineage>
        <taxon>Bacteria</taxon>
        <taxon>Pseudomonadati</taxon>
        <taxon>Pseudomonadota</taxon>
        <taxon>Betaproteobacteria</taxon>
        <taxon>Burkholderiales</taxon>
        <taxon>Oxalobacteraceae</taxon>
        <taxon>Telluria group</taxon>
        <taxon>Massilia</taxon>
    </lineage>
</organism>
<accession>A0A2G8T9S1</accession>
<reference evidence="2 3" key="1">
    <citation type="submission" date="2017-10" db="EMBL/GenBank/DDBJ databases">
        <title>Massilia psychrophilum sp. nov., a novel purple-pigmented bacterium isolated from Tianshan glacier, Xinjiang Municipality, China.</title>
        <authorList>
            <person name="Wang H."/>
        </authorList>
    </citation>
    <scope>NUCLEOTIDE SEQUENCE [LARGE SCALE GENOMIC DNA]</scope>
    <source>
        <strain evidence="2 3">JCM 30074</strain>
    </source>
</reference>
<dbReference type="AlphaFoldDB" id="A0A2G8T9S1"/>
<dbReference type="OrthoDB" id="277577at2"/>
<comment type="caution">
    <text evidence="2">The sequence shown here is derived from an EMBL/GenBank/DDBJ whole genome shotgun (WGS) entry which is preliminary data.</text>
</comment>
<keyword evidence="1" id="KW-1133">Transmembrane helix</keyword>
<feature type="transmembrane region" description="Helical" evidence="1">
    <location>
        <begin position="83"/>
        <end position="102"/>
    </location>
</feature>
<dbReference type="EMBL" id="PDOC01000022">
    <property type="protein sequence ID" value="PIL42713.1"/>
    <property type="molecule type" value="Genomic_DNA"/>
</dbReference>